<proteinExistence type="inferred from homology"/>
<dbReference type="MEROPS" id="S08.051"/>
<evidence type="ECO:0000259" key="8">
    <source>
        <dbReference type="Pfam" id="PF00082"/>
    </source>
</evidence>
<dbReference type="PANTHER" id="PTHR43806:SF11">
    <property type="entry name" value="CEREVISIN-RELATED"/>
    <property type="match status" value="1"/>
</dbReference>
<dbReference type="PROSITE" id="PS00138">
    <property type="entry name" value="SUBTILASE_SER"/>
    <property type="match status" value="1"/>
</dbReference>
<dbReference type="eggNOG" id="COG1404">
    <property type="taxonomic scope" value="Bacteria"/>
</dbReference>
<feature type="domain" description="Peptidase S8/S53" evidence="8">
    <location>
        <begin position="158"/>
        <end position="387"/>
    </location>
</feature>
<dbReference type="RefSeq" id="WP_012827168.1">
    <property type="nucleotide sequence ID" value="NC_013440.1"/>
</dbReference>
<dbReference type="InterPro" id="IPR023827">
    <property type="entry name" value="Peptidase_S8_Asp-AS"/>
</dbReference>
<keyword evidence="11" id="KW-1185">Reference proteome</keyword>
<gene>
    <name evidence="10" type="ordered locus">Hoch_2015</name>
</gene>
<dbReference type="STRING" id="502025.Hoch_2015"/>
<dbReference type="InterPro" id="IPR023828">
    <property type="entry name" value="Peptidase_S8_Ser-AS"/>
</dbReference>
<dbReference type="InterPro" id="IPR015500">
    <property type="entry name" value="Peptidase_S8_subtilisin-rel"/>
</dbReference>
<reference evidence="10 11" key="1">
    <citation type="journal article" date="2010" name="Stand. Genomic Sci.">
        <title>Complete genome sequence of Haliangium ochraceum type strain (SMP-2).</title>
        <authorList>
            <consortium name="US DOE Joint Genome Institute (JGI-PGF)"/>
            <person name="Ivanova N."/>
            <person name="Daum C."/>
            <person name="Lang E."/>
            <person name="Abt B."/>
            <person name="Kopitz M."/>
            <person name="Saunders E."/>
            <person name="Lapidus A."/>
            <person name="Lucas S."/>
            <person name="Glavina Del Rio T."/>
            <person name="Nolan M."/>
            <person name="Tice H."/>
            <person name="Copeland A."/>
            <person name="Cheng J.F."/>
            <person name="Chen F."/>
            <person name="Bruce D."/>
            <person name="Goodwin L."/>
            <person name="Pitluck S."/>
            <person name="Mavromatis K."/>
            <person name="Pati A."/>
            <person name="Mikhailova N."/>
            <person name="Chen A."/>
            <person name="Palaniappan K."/>
            <person name="Land M."/>
            <person name="Hauser L."/>
            <person name="Chang Y.J."/>
            <person name="Jeffries C.D."/>
            <person name="Detter J.C."/>
            <person name="Brettin T."/>
            <person name="Rohde M."/>
            <person name="Goker M."/>
            <person name="Bristow J."/>
            <person name="Markowitz V."/>
            <person name="Eisen J.A."/>
            <person name="Hugenholtz P."/>
            <person name="Kyrpides N.C."/>
            <person name="Klenk H.P."/>
        </authorList>
    </citation>
    <scope>NUCLEOTIDE SEQUENCE [LARGE SCALE GENOMIC DNA]</scope>
    <source>
        <strain evidence="11">DSM 14365 / CIP 107738 / JCM 11303 / AJ 13395 / SMP-2</strain>
    </source>
</reference>
<dbReference type="KEGG" id="hoh:Hoch_2015"/>
<dbReference type="SUPFAM" id="SSF52743">
    <property type="entry name" value="Subtilisin-like"/>
    <property type="match status" value="1"/>
</dbReference>
<feature type="active site" description="Charge relay system" evidence="5">
    <location>
        <position position="167"/>
    </location>
</feature>
<evidence type="ECO:0000256" key="7">
    <source>
        <dbReference type="SAM" id="SignalP"/>
    </source>
</evidence>
<name>D0LFV8_HALO1</name>
<sequence>MFPRKFVFLLAASTLGGSLLTGCATDMEVDAGSDLDTVATTVAPLLGGEGYAARIPGQYLVMFHDGIATTSVDAALDMVEASPANEVLFTYSVINGFAAKLDDKSLDALRRNPSVAYIEYDQVATINAVQSGARPGLDRIDQRNRPHNGSYDDRGFNGTGTHIYVIDTGIRAHSEFSGRLGAGATAINDGRGTDDCNGHGTHVASSAAGTLTGVAKNATLHAVRVLDCNGSGSNSGVIAGIDFVRTNGVRPAVANMSLGGGASSAVDTAIRNLFNSGVLPVVAAGNENQNACNVSPARAPEALTVAAVDDNDRRASFSNFGSCVDIFAPGVNVRGASINGSNSFVNLSGTSMASPHAAGVAAMVLDKNTGASASSVTSSIISAATTGVVSNRSSAPNRLLFNGI</sequence>
<dbReference type="InterPro" id="IPR036852">
    <property type="entry name" value="Peptidase_S8/S53_dom_sf"/>
</dbReference>
<protein>
    <submittedName>
        <fullName evidence="10">Peptidase S8 and S53 subtilisin kexin sedolisin</fullName>
    </submittedName>
</protein>
<dbReference type="Gene3D" id="3.40.50.200">
    <property type="entry name" value="Peptidase S8/S53 domain"/>
    <property type="match status" value="1"/>
</dbReference>
<evidence type="ECO:0000256" key="5">
    <source>
        <dbReference type="PROSITE-ProRule" id="PRU01240"/>
    </source>
</evidence>
<dbReference type="OrthoDB" id="9765693at2"/>
<dbReference type="PANTHER" id="PTHR43806">
    <property type="entry name" value="PEPTIDASE S8"/>
    <property type="match status" value="1"/>
</dbReference>
<evidence type="ECO:0000256" key="1">
    <source>
        <dbReference type="ARBA" id="ARBA00011073"/>
    </source>
</evidence>
<evidence type="ECO:0000256" key="6">
    <source>
        <dbReference type="RuleBase" id="RU003355"/>
    </source>
</evidence>
<dbReference type="Pfam" id="PF00082">
    <property type="entry name" value="Peptidase_S8"/>
    <property type="match status" value="1"/>
</dbReference>
<dbReference type="HOGENOM" id="CLU_011263_1_7_7"/>
<dbReference type="InterPro" id="IPR010259">
    <property type="entry name" value="S8pro/Inhibitor_I9"/>
</dbReference>
<dbReference type="CDD" id="cd04077">
    <property type="entry name" value="Peptidases_S8_PCSK9_ProteinaseK_like"/>
    <property type="match status" value="1"/>
</dbReference>
<dbReference type="GO" id="GO:0004252">
    <property type="term" value="F:serine-type endopeptidase activity"/>
    <property type="evidence" value="ECO:0007669"/>
    <property type="project" value="UniProtKB-UniRule"/>
</dbReference>
<dbReference type="PRINTS" id="PR00723">
    <property type="entry name" value="SUBTILISIN"/>
</dbReference>
<dbReference type="EMBL" id="CP001804">
    <property type="protein sequence ID" value="ACY14560.1"/>
    <property type="molecule type" value="Genomic_DNA"/>
</dbReference>
<dbReference type="GO" id="GO:0005615">
    <property type="term" value="C:extracellular space"/>
    <property type="evidence" value="ECO:0007669"/>
    <property type="project" value="TreeGrafter"/>
</dbReference>
<accession>D0LFV8</accession>
<feature type="active site" description="Charge relay system" evidence="5">
    <location>
        <position position="199"/>
    </location>
</feature>
<dbReference type="AlphaFoldDB" id="D0LFV8"/>
<evidence type="ECO:0000256" key="3">
    <source>
        <dbReference type="ARBA" id="ARBA00022801"/>
    </source>
</evidence>
<dbReference type="InterPro" id="IPR034193">
    <property type="entry name" value="PCSK9_ProteinaseK-like"/>
</dbReference>
<feature type="chain" id="PRO_5003011324" evidence="7">
    <location>
        <begin position="25"/>
        <end position="404"/>
    </location>
</feature>
<dbReference type="PROSITE" id="PS00137">
    <property type="entry name" value="SUBTILASE_HIS"/>
    <property type="match status" value="1"/>
</dbReference>
<dbReference type="Gene3D" id="3.30.70.80">
    <property type="entry name" value="Peptidase S8 propeptide/proteinase inhibitor I9"/>
    <property type="match status" value="1"/>
</dbReference>
<comment type="similarity">
    <text evidence="1 5 6">Belongs to the peptidase S8 family.</text>
</comment>
<feature type="active site" description="Charge relay system" evidence="5">
    <location>
        <position position="351"/>
    </location>
</feature>
<dbReference type="PROSITE" id="PS51257">
    <property type="entry name" value="PROKAR_LIPOPROTEIN"/>
    <property type="match status" value="1"/>
</dbReference>
<dbReference type="PROSITE" id="PS51892">
    <property type="entry name" value="SUBTILASE"/>
    <property type="match status" value="1"/>
</dbReference>
<dbReference type="InterPro" id="IPR037045">
    <property type="entry name" value="S8pro/Inhibitor_I9_sf"/>
</dbReference>
<dbReference type="GO" id="GO:0006508">
    <property type="term" value="P:proteolysis"/>
    <property type="evidence" value="ECO:0007669"/>
    <property type="project" value="UniProtKB-KW"/>
</dbReference>
<dbReference type="Proteomes" id="UP000001880">
    <property type="component" value="Chromosome"/>
</dbReference>
<dbReference type="Pfam" id="PF05922">
    <property type="entry name" value="Inhibitor_I9"/>
    <property type="match status" value="1"/>
</dbReference>
<evidence type="ECO:0000313" key="11">
    <source>
        <dbReference type="Proteomes" id="UP000001880"/>
    </source>
</evidence>
<dbReference type="InterPro" id="IPR022398">
    <property type="entry name" value="Peptidase_S8_His-AS"/>
</dbReference>
<keyword evidence="7" id="KW-0732">Signal</keyword>
<keyword evidence="4 5" id="KW-0720">Serine protease</keyword>
<dbReference type="InterPro" id="IPR050131">
    <property type="entry name" value="Peptidase_S8_subtilisin-like"/>
</dbReference>
<feature type="signal peptide" evidence="7">
    <location>
        <begin position="1"/>
        <end position="24"/>
    </location>
</feature>
<feature type="domain" description="Inhibitor I9" evidence="9">
    <location>
        <begin position="81"/>
        <end position="124"/>
    </location>
</feature>
<evidence type="ECO:0000259" key="9">
    <source>
        <dbReference type="Pfam" id="PF05922"/>
    </source>
</evidence>
<evidence type="ECO:0000256" key="4">
    <source>
        <dbReference type="ARBA" id="ARBA00022825"/>
    </source>
</evidence>
<dbReference type="FunFam" id="3.40.50.200:FF:000014">
    <property type="entry name" value="Proteinase K"/>
    <property type="match status" value="1"/>
</dbReference>
<keyword evidence="2 5" id="KW-0645">Protease</keyword>
<evidence type="ECO:0000256" key="2">
    <source>
        <dbReference type="ARBA" id="ARBA00022670"/>
    </source>
</evidence>
<dbReference type="PROSITE" id="PS00136">
    <property type="entry name" value="SUBTILASE_ASP"/>
    <property type="match status" value="1"/>
</dbReference>
<organism evidence="10 11">
    <name type="scientific">Haliangium ochraceum (strain DSM 14365 / JCM 11303 / SMP-2)</name>
    <dbReference type="NCBI Taxonomy" id="502025"/>
    <lineage>
        <taxon>Bacteria</taxon>
        <taxon>Pseudomonadati</taxon>
        <taxon>Myxococcota</taxon>
        <taxon>Polyangia</taxon>
        <taxon>Haliangiales</taxon>
        <taxon>Kofleriaceae</taxon>
        <taxon>Haliangium</taxon>
    </lineage>
</organism>
<evidence type="ECO:0000313" key="10">
    <source>
        <dbReference type="EMBL" id="ACY14560.1"/>
    </source>
</evidence>
<dbReference type="InterPro" id="IPR000209">
    <property type="entry name" value="Peptidase_S8/S53_dom"/>
</dbReference>
<keyword evidence="3 5" id="KW-0378">Hydrolase</keyword>